<sequence>MDVDINIATQVKADREMEEEARREYARREQAFQIAQGMVPILPSEPPKSQLDRFLGNVLSQALSNEYILGTELTSQDMYGQETTTPGGELAESRIQLRQPKTEAAKDSKDTEEVTKVIVEETTPPLIGASIPHATAKIEGSEESDYVVGVEDGISAISDKEKATEQRPARINHPQIQATMAKASLMEIKRNMIIAASFGTVRPTGAPQSPVC</sequence>
<evidence type="ECO:0000313" key="2">
    <source>
        <dbReference type="WBParaSite" id="nRc.2.0.1.t27123-RA"/>
    </source>
</evidence>
<evidence type="ECO:0000313" key="1">
    <source>
        <dbReference type="Proteomes" id="UP000887565"/>
    </source>
</evidence>
<dbReference type="Proteomes" id="UP000887565">
    <property type="component" value="Unplaced"/>
</dbReference>
<name>A0A915JLZ0_ROMCU</name>
<accession>A0A915JLZ0</accession>
<protein>
    <submittedName>
        <fullName evidence="2">Uncharacterized protein</fullName>
    </submittedName>
</protein>
<keyword evidence="1" id="KW-1185">Reference proteome</keyword>
<proteinExistence type="predicted"/>
<dbReference type="WBParaSite" id="nRc.2.0.1.t27123-RA">
    <property type="protein sequence ID" value="nRc.2.0.1.t27123-RA"/>
    <property type="gene ID" value="nRc.2.0.1.g27123"/>
</dbReference>
<dbReference type="AlphaFoldDB" id="A0A915JLZ0"/>
<organism evidence="1 2">
    <name type="scientific">Romanomermis culicivorax</name>
    <name type="common">Nematode worm</name>
    <dbReference type="NCBI Taxonomy" id="13658"/>
    <lineage>
        <taxon>Eukaryota</taxon>
        <taxon>Metazoa</taxon>
        <taxon>Ecdysozoa</taxon>
        <taxon>Nematoda</taxon>
        <taxon>Enoplea</taxon>
        <taxon>Dorylaimia</taxon>
        <taxon>Mermithida</taxon>
        <taxon>Mermithoidea</taxon>
        <taxon>Mermithidae</taxon>
        <taxon>Romanomermis</taxon>
    </lineage>
</organism>
<reference evidence="2" key="1">
    <citation type="submission" date="2022-11" db="UniProtKB">
        <authorList>
            <consortium name="WormBaseParasite"/>
        </authorList>
    </citation>
    <scope>IDENTIFICATION</scope>
</reference>